<sequence>MVENRNPQMGDSPSGNAGHRQRRLYQVWRGGNKFFCGGRLVFGPDVASLFLTTFLIAGPAIAFCVKIYLKIKKTDDLIHDYWFPVLIVGLVLTVLDLVFLLLTSGRDPGIVPRNSRPPEFDETFDIPTPSMEWINGTTPHLKLPRTKDIVVNGHIVKVKFCNTCLLYRPPRTSHCSICDNCVQRFDHHCPWVGQCIGIRNYRYFFMFISTSTILCIYVFSFSCINIARSGVWRTITHDYVSDFLIVYCFIAVWFVGGLTAFHFYLICTNQTTYENFRNQYDKKGNPFNRGSCRNLKETLCSSIPHSKNNFRSFVVEDEQMMVGSLTPNTGDGILTPKEKIDLEMGSMRAEDGRRPVPELLRNFDFDNFDSDMKFADDDGQPSFDPFYSIEDDVKDSARTSIQTVLNFQSITEDVMEESVQSSHAGGKVRESTQRHFPADGTYTIKETDDRNHSH</sequence>
<comment type="subcellular location">
    <subcellularLocation>
        <location evidence="1">Endomembrane system</location>
        <topology evidence="1">Multi-pass membrane protein</topology>
    </subcellularLocation>
</comment>
<evidence type="ECO:0000256" key="1">
    <source>
        <dbReference type="ARBA" id="ARBA00004127"/>
    </source>
</evidence>
<reference evidence="11" key="1">
    <citation type="submission" date="2014-07" db="EMBL/GenBank/DDBJ databases">
        <title>Identification of a novel salt tolerance gene in wild soybean by whole-genome sequencing.</title>
        <authorList>
            <person name="Lam H.-M."/>
            <person name="Qi X."/>
            <person name="Li M.-W."/>
            <person name="Liu X."/>
            <person name="Xie M."/>
            <person name="Ni M."/>
            <person name="Xu X."/>
        </authorList>
    </citation>
    <scope>NUCLEOTIDE SEQUENCE [LARGE SCALE GENOMIC DNA]</scope>
    <source>
        <tissue evidence="11">Root</tissue>
    </source>
</reference>
<evidence type="ECO:0000256" key="8">
    <source>
        <dbReference type="RuleBase" id="RU079119"/>
    </source>
</evidence>
<evidence type="ECO:0000313" key="12">
    <source>
        <dbReference type="EMBL" id="RZC20276.1"/>
    </source>
</evidence>
<feature type="compositionally biased region" description="Basic and acidic residues" evidence="9">
    <location>
        <begin position="427"/>
        <end position="437"/>
    </location>
</feature>
<evidence type="ECO:0000256" key="5">
    <source>
        <dbReference type="ARBA" id="ARBA00022989"/>
    </source>
</evidence>
<comment type="catalytic activity">
    <reaction evidence="8">
        <text>L-cysteinyl-[protein] + hexadecanoyl-CoA = S-hexadecanoyl-L-cysteinyl-[protein] + CoA</text>
        <dbReference type="Rhea" id="RHEA:36683"/>
        <dbReference type="Rhea" id="RHEA-COMP:10131"/>
        <dbReference type="Rhea" id="RHEA-COMP:11032"/>
        <dbReference type="ChEBI" id="CHEBI:29950"/>
        <dbReference type="ChEBI" id="CHEBI:57287"/>
        <dbReference type="ChEBI" id="CHEBI:57379"/>
        <dbReference type="ChEBI" id="CHEBI:74151"/>
        <dbReference type="EC" id="2.3.1.225"/>
    </reaction>
</comment>
<dbReference type="Gramene" id="XM_028369318.1">
    <property type="protein sequence ID" value="XP_028225119.1"/>
    <property type="gene ID" value="LOC114406574"/>
</dbReference>
<accession>A0A0B2PP56</accession>
<dbReference type="AlphaFoldDB" id="A0A0B2PP56"/>
<keyword evidence="13" id="KW-1185">Reference proteome</keyword>
<feature type="transmembrane region" description="Helical" evidence="8">
    <location>
        <begin position="81"/>
        <end position="102"/>
    </location>
</feature>
<evidence type="ECO:0000256" key="7">
    <source>
        <dbReference type="ARBA" id="ARBA00023315"/>
    </source>
</evidence>
<keyword evidence="3 8" id="KW-0808">Transferase</keyword>
<dbReference type="PANTHER" id="PTHR22883">
    <property type="entry name" value="ZINC FINGER DHHC DOMAIN CONTAINING PROTEIN"/>
    <property type="match status" value="1"/>
</dbReference>
<dbReference type="EMBL" id="QZWG01000003">
    <property type="protein sequence ID" value="RZC20276.1"/>
    <property type="molecule type" value="Genomic_DNA"/>
</dbReference>
<dbReference type="InterPro" id="IPR001594">
    <property type="entry name" value="Palmitoyltrfase_DHHC"/>
</dbReference>
<feature type="transmembrane region" description="Helical" evidence="8">
    <location>
        <begin position="239"/>
        <end position="265"/>
    </location>
</feature>
<dbReference type="PROSITE" id="PS50216">
    <property type="entry name" value="DHHC"/>
    <property type="match status" value="1"/>
</dbReference>
<keyword evidence="6 8" id="KW-0472">Membrane</keyword>
<feature type="transmembrane region" description="Helical" evidence="8">
    <location>
        <begin position="203"/>
        <end position="227"/>
    </location>
</feature>
<evidence type="ECO:0000256" key="2">
    <source>
        <dbReference type="ARBA" id="ARBA00008574"/>
    </source>
</evidence>
<comment type="similarity">
    <text evidence="2 8">Belongs to the DHHC palmitoyltransferase family.</text>
</comment>
<proteinExistence type="inferred from homology"/>
<dbReference type="GO" id="GO:0006612">
    <property type="term" value="P:protein targeting to membrane"/>
    <property type="evidence" value="ECO:0007669"/>
    <property type="project" value="TreeGrafter"/>
</dbReference>
<evidence type="ECO:0000256" key="3">
    <source>
        <dbReference type="ARBA" id="ARBA00022679"/>
    </source>
</evidence>
<reference evidence="12 13" key="2">
    <citation type="submission" date="2018-09" db="EMBL/GenBank/DDBJ databases">
        <title>A high-quality reference genome of wild soybean provides a powerful tool to mine soybean genomes.</title>
        <authorList>
            <person name="Xie M."/>
            <person name="Chung C.Y.L."/>
            <person name="Li M.-W."/>
            <person name="Wong F.-L."/>
            <person name="Chan T.-F."/>
            <person name="Lam H.-M."/>
        </authorList>
    </citation>
    <scope>NUCLEOTIDE SEQUENCE [LARGE SCALE GENOMIC DNA]</scope>
    <source>
        <strain evidence="13">cv. W05</strain>
        <tissue evidence="12">Hypocotyl of etiolated seedlings</tissue>
    </source>
</reference>
<dbReference type="Proteomes" id="UP000289340">
    <property type="component" value="Chromosome 3"/>
</dbReference>
<dbReference type="GO" id="GO:0005794">
    <property type="term" value="C:Golgi apparatus"/>
    <property type="evidence" value="ECO:0007669"/>
    <property type="project" value="TreeGrafter"/>
</dbReference>
<keyword evidence="7 8" id="KW-0012">Acyltransferase</keyword>
<name>A0A0B2PP56_GLYSO</name>
<evidence type="ECO:0000256" key="4">
    <source>
        <dbReference type="ARBA" id="ARBA00022692"/>
    </source>
</evidence>
<dbReference type="EC" id="2.3.1.225" evidence="8"/>
<comment type="domain">
    <text evidence="8">The DHHC domain is required for palmitoyltransferase activity.</text>
</comment>
<evidence type="ECO:0000256" key="6">
    <source>
        <dbReference type="ARBA" id="ARBA00023136"/>
    </source>
</evidence>
<feature type="domain" description="Palmitoyltransferase DHHC" evidence="10">
    <location>
        <begin position="159"/>
        <end position="278"/>
    </location>
</feature>
<protein>
    <recommendedName>
        <fullName evidence="8">S-acyltransferase</fullName>
        <ecNumber evidence="8">2.3.1.225</ecNumber>
    </recommendedName>
    <alternativeName>
        <fullName evidence="8">Palmitoyltransferase</fullName>
    </alternativeName>
</protein>
<dbReference type="Pfam" id="PF01529">
    <property type="entry name" value="DHHC"/>
    <property type="match status" value="1"/>
</dbReference>
<dbReference type="GO" id="GO:0019706">
    <property type="term" value="F:protein-cysteine S-palmitoyltransferase activity"/>
    <property type="evidence" value="ECO:0007669"/>
    <property type="project" value="UniProtKB-EC"/>
</dbReference>
<keyword evidence="5 8" id="KW-1133">Transmembrane helix</keyword>
<organism evidence="11">
    <name type="scientific">Glycine soja</name>
    <name type="common">Wild soybean</name>
    <dbReference type="NCBI Taxonomy" id="3848"/>
    <lineage>
        <taxon>Eukaryota</taxon>
        <taxon>Viridiplantae</taxon>
        <taxon>Streptophyta</taxon>
        <taxon>Embryophyta</taxon>
        <taxon>Tracheophyta</taxon>
        <taxon>Spermatophyta</taxon>
        <taxon>Magnoliopsida</taxon>
        <taxon>eudicotyledons</taxon>
        <taxon>Gunneridae</taxon>
        <taxon>Pentapetalae</taxon>
        <taxon>rosids</taxon>
        <taxon>fabids</taxon>
        <taxon>Fabales</taxon>
        <taxon>Fabaceae</taxon>
        <taxon>Papilionoideae</taxon>
        <taxon>50 kb inversion clade</taxon>
        <taxon>NPAAA clade</taxon>
        <taxon>indigoferoid/millettioid clade</taxon>
        <taxon>Phaseoleae</taxon>
        <taxon>Glycine</taxon>
        <taxon>Glycine subgen. Soja</taxon>
    </lineage>
</organism>
<evidence type="ECO:0000313" key="13">
    <source>
        <dbReference type="Proteomes" id="UP000289340"/>
    </source>
</evidence>
<feature type="transmembrane region" description="Helical" evidence="8">
    <location>
        <begin position="49"/>
        <end position="69"/>
    </location>
</feature>
<dbReference type="Proteomes" id="UP000053555">
    <property type="component" value="Unassembled WGS sequence"/>
</dbReference>
<dbReference type="EMBL" id="KN664100">
    <property type="protein sequence ID" value="KHN10875.1"/>
    <property type="molecule type" value="Genomic_DNA"/>
</dbReference>
<feature type="compositionally biased region" description="Basic and acidic residues" evidence="9">
    <location>
        <begin position="445"/>
        <end position="454"/>
    </location>
</feature>
<evidence type="ECO:0000259" key="10">
    <source>
        <dbReference type="Pfam" id="PF01529"/>
    </source>
</evidence>
<dbReference type="PANTHER" id="PTHR22883:SF481">
    <property type="entry name" value="S-ACYLTRANSFERASE"/>
    <property type="match status" value="1"/>
</dbReference>
<evidence type="ECO:0000256" key="9">
    <source>
        <dbReference type="SAM" id="MobiDB-lite"/>
    </source>
</evidence>
<feature type="region of interest" description="Disordered" evidence="9">
    <location>
        <begin position="417"/>
        <end position="454"/>
    </location>
</feature>
<dbReference type="InterPro" id="IPR039859">
    <property type="entry name" value="PFA4/ZDH16/20/ERF2-like"/>
</dbReference>
<dbReference type="GO" id="GO:0005783">
    <property type="term" value="C:endoplasmic reticulum"/>
    <property type="evidence" value="ECO:0007669"/>
    <property type="project" value="TreeGrafter"/>
</dbReference>
<keyword evidence="4 8" id="KW-0812">Transmembrane</keyword>
<gene>
    <name evidence="12" type="ORF">D0Y65_006924</name>
    <name evidence="11" type="ORF">glysoja_038174</name>
</gene>
<evidence type="ECO:0000313" key="11">
    <source>
        <dbReference type="EMBL" id="KHN10875.1"/>
    </source>
</evidence>